<protein>
    <submittedName>
        <fullName evidence="1">Uncharacterized protein</fullName>
    </submittedName>
</protein>
<organism evidence="1">
    <name type="scientific">Siphoviridae sp. ctDOT22</name>
    <dbReference type="NCBI Taxonomy" id="2827812"/>
    <lineage>
        <taxon>Viruses</taxon>
        <taxon>Duplodnaviria</taxon>
        <taxon>Heunggongvirae</taxon>
        <taxon>Uroviricota</taxon>
        <taxon>Caudoviricetes</taxon>
    </lineage>
</organism>
<accession>A0A8S5SVX4</accession>
<reference evidence="1" key="1">
    <citation type="journal article" date="2021" name="Proc. Natl. Acad. Sci. U.S.A.">
        <title>A Catalog of Tens of Thousands of Viruses from Human Metagenomes Reveals Hidden Associations with Chronic Diseases.</title>
        <authorList>
            <person name="Tisza M.J."/>
            <person name="Buck C.B."/>
        </authorList>
    </citation>
    <scope>NUCLEOTIDE SEQUENCE</scope>
    <source>
        <strain evidence="1">CtDOT22</strain>
    </source>
</reference>
<name>A0A8S5SVX4_9CAUD</name>
<sequence>MVLRKRYFEHFLRQNTLKIPQESYNLLITNTFL</sequence>
<dbReference type="EMBL" id="BK032686">
    <property type="protein sequence ID" value="DAF55118.1"/>
    <property type="molecule type" value="Genomic_DNA"/>
</dbReference>
<proteinExistence type="predicted"/>
<evidence type="ECO:0000313" key="1">
    <source>
        <dbReference type="EMBL" id="DAF55118.1"/>
    </source>
</evidence>